<keyword evidence="7" id="KW-0175">Coiled coil</keyword>
<evidence type="ECO:0000313" key="11">
    <source>
        <dbReference type="Proteomes" id="UP000620124"/>
    </source>
</evidence>
<evidence type="ECO:0000256" key="3">
    <source>
        <dbReference type="ARBA" id="ARBA00022454"/>
    </source>
</evidence>
<keyword evidence="11" id="KW-1185">Reference proteome</keyword>
<keyword evidence="6" id="KW-0995">Kinetochore</keyword>
<gene>
    <name evidence="10" type="ORF">MVEN_00322700</name>
</gene>
<dbReference type="PANTHER" id="PTHR14527">
    <property type="entry name" value="PROTEIN MIS12 HOMOLOG"/>
    <property type="match status" value="1"/>
</dbReference>
<dbReference type="OrthoDB" id="1884855at2759"/>
<dbReference type="GO" id="GO:0000444">
    <property type="term" value="C:MIS12/MIND type complex"/>
    <property type="evidence" value="ECO:0007669"/>
    <property type="project" value="TreeGrafter"/>
</dbReference>
<evidence type="ECO:0000256" key="4">
    <source>
        <dbReference type="ARBA" id="ARBA00022618"/>
    </source>
</evidence>
<dbReference type="Proteomes" id="UP000620124">
    <property type="component" value="Unassembled WGS sequence"/>
</dbReference>
<keyword evidence="5" id="KW-0498">Mitosis</keyword>
<comment type="caution">
    <text evidence="10">The sequence shown here is derived from an EMBL/GenBank/DDBJ whole genome shotgun (WGS) entry which is preliminary data.</text>
</comment>
<sequence length="279" mass="30863">MNIAATSPTLISPQLLTEALGFSPELLLSDIVNVANQAVQDGVNGVGDFLQQRHPQHGIIDNTQEIEQGLLMFQTLLEFHADVAFDFFEAWALRNVFAVPADLPLVLPHHEHLDPLTNTPQREEELMNEVEALRTAVENRRRIKRALILAHRKKDAELWRARRLLDKLMEYQSIAAAKSLPAAVQSLQKSVATLSGLKQTTIAAPGELHAREVGERKWDTGRAGYISWAVSKLLAKAGQNGGNAHLPTVANAEMFRRAEAAVKEVQTEVESDCDTQMDA</sequence>
<reference evidence="10" key="1">
    <citation type="submission" date="2020-05" db="EMBL/GenBank/DDBJ databases">
        <title>Mycena genomes resolve the evolution of fungal bioluminescence.</title>
        <authorList>
            <person name="Tsai I.J."/>
        </authorList>
    </citation>
    <scope>NUCLEOTIDE SEQUENCE</scope>
    <source>
        <strain evidence="10">CCC161011</strain>
    </source>
</reference>
<dbReference type="AlphaFoldDB" id="A0A8H6YTE4"/>
<dbReference type="InterPro" id="IPR008685">
    <property type="entry name" value="Centromere_Mis12"/>
</dbReference>
<dbReference type="GO" id="GO:0005634">
    <property type="term" value="C:nucleus"/>
    <property type="evidence" value="ECO:0007669"/>
    <property type="project" value="InterPro"/>
</dbReference>
<dbReference type="EMBL" id="JACAZI010000003">
    <property type="protein sequence ID" value="KAF7364537.1"/>
    <property type="molecule type" value="Genomic_DNA"/>
</dbReference>
<evidence type="ECO:0000313" key="10">
    <source>
        <dbReference type="EMBL" id="KAF7364537.1"/>
    </source>
</evidence>
<evidence type="ECO:0000256" key="2">
    <source>
        <dbReference type="ARBA" id="ARBA00008643"/>
    </source>
</evidence>
<keyword evidence="3" id="KW-0158">Chromosome</keyword>
<evidence type="ECO:0000256" key="9">
    <source>
        <dbReference type="ARBA" id="ARBA00023328"/>
    </source>
</evidence>
<dbReference type="Pfam" id="PF05859">
    <property type="entry name" value="Mis12"/>
    <property type="match status" value="1"/>
</dbReference>
<evidence type="ECO:0000256" key="6">
    <source>
        <dbReference type="ARBA" id="ARBA00022838"/>
    </source>
</evidence>
<keyword evidence="9" id="KW-0137">Centromere</keyword>
<proteinExistence type="inferred from homology"/>
<comment type="subcellular location">
    <subcellularLocation>
        <location evidence="1">Chromosome</location>
        <location evidence="1">Centromere</location>
        <location evidence="1">Kinetochore</location>
    </subcellularLocation>
</comment>
<keyword evidence="4" id="KW-0132">Cell division</keyword>
<keyword evidence="8" id="KW-0131">Cell cycle</keyword>
<dbReference type="GO" id="GO:0000070">
    <property type="term" value="P:mitotic sister chromatid segregation"/>
    <property type="evidence" value="ECO:0007669"/>
    <property type="project" value="TreeGrafter"/>
</dbReference>
<dbReference type="GO" id="GO:0051301">
    <property type="term" value="P:cell division"/>
    <property type="evidence" value="ECO:0007669"/>
    <property type="project" value="UniProtKB-KW"/>
</dbReference>
<dbReference type="PANTHER" id="PTHR14527:SF2">
    <property type="entry name" value="PROTEIN MIS12 HOMOLOG"/>
    <property type="match status" value="1"/>
</dbReference>
<evidence type="ECO:0000256" key="8">
    <source>
        <dbReference type="ARBA" id="ARBA00023306"/>
    </source>
</evidence>
<dbReference type="GO" id="GO:0051382">
    <property type="term" value="P:kinetochore assembly"/>
    <property type="evidence" value="ECO:0007669"/>
    <property type="project" value="TreeGrafter"/>
</dbReference>
<comment type="similarity">
    <text evidence="2">Belongs to the mis12 family.</text>
</comment>
<accession>A0A8H6YTE4</accession>
<evidence type="ECO:0000256" key="7">
    <source>
        <dbReference type="ARBA" id="ARBA00023054"/>
    </source>
</evidence>
<name>A0A8H6YTE4_9AGAR</name>
<organism evidence="10 11">
    <name type="scientific">Mycena venus</name>
    <dbReference type="NCBI Taxonomy" id="2733690"/>
    <lineage>
        <taxon>Eukaryota</taxon>
        <taxon>Fungi</taxon>
        <taxon>Dikarya</taxon>
        <taxon>Basidiomycota</taxon>
        <taxon>Agaricomycotina</taxon>
        <taxon>Agaricomycetes</taxon>
        <taxon>Agaricomycetidae</taxon>
        <taxon>Agaricales</taxon>
        <taxon>Marasmiineae</taxon>
        <taxon>Mycenaceae</taxon>
        <taxon>Mycena</taxon>
    </lineage>
</organism>
<evidence type="ECO:0000256" key="1">
    <source>
        <dbReference type="ARBA" id="ARBA00004629"/>
    </source>
</evidence>
<protein>
    <submittedName>
        <fullName evidence="10">Centromere protein mis12</fullName>
    </submittedName>
</protein>
<evidence type="ECO:0000256" key="5">
    <source>
        <dbReference type="ARBA" id="ARBA00022776"/>
    </source>
</evidence>